<feature type="domain" description="FAD/NAD(P)-binding" evidence="5">
    <location>
        <begin position="5"/>
        <end position="296"/>
    </location>
</feature>
<dbReference type="SUPFAM" id="SSF55424">
    <property type="entry name" value="FAD/NAD-linked reductases, dimerisation (C-terminal) domain"/>
    <property type="match status" value="1"/>
</dbReference>
<dbReference type="Proteomes" id="UP001499882">
    <property type="component" value="Unassembled WGS sequence"/>
</dbReference>
<dbReference type="PRINTS" id="PR00368">
    <property type="entry name" value="FADPNR"/>
</dbReference>
<dbReference type="PRINTS" id="PR00411">
    <property type="entry name" value="PNDRDTASEI"/>
</dbReference>
<evidence type="ECO:0000256" key="4">
    <source>
        <dbReference type="ARBA" id="ARBA00023002"/>
    </source>
</evidence>
<dbReference type="InterPro" id="IPR023753">
    <property type="entry name" value="FAD/NAD-binding_dom"/>
</dbReference>
<evidence type="ECO:0000256" key="3">
    <source>
        <dbReference type="ARBA" id="ARBA00022827"/>
    </source>
</evidence>
<proteinExistence type="predicted"/>
<evidence type="ECO:0000313" key="7">
    <source>
        <dbReference type="EMBL" id="GAA4727811.1"/>
    </source>
</evidence>
<evidence type="ECO:0000259" key="6">
    <source>
        <dbReference type="Pfam" id="PF14759"/>
    </source>
</evidence>
<dbReference type="SUPFAM" id="SSF51905">
    <property type="entry name" value="FAD/NAD(P)-binding domain"/>
    <property type="match status" value="2"/>
</dbReference>
<feature type="domain" description="Reductase C-terminal" evidence="6">
    <location>
        <begin position="317"/>
        <end position="389"/>
    </location>
</feature>
<dbReference type="PANTHER" id="PTHR43557:SF2">
    <property type="entry name" value="RIESKE DOMAIN-CONTAINING PROTEIN-RELATED"/>
    <property type="match status" value="1"/>
</dbReference>
<evidence type="ECO:0000256" key="2">
    <source>
        <dbReference type="ARBA" id="ARBA00022630"/>
    </source>
</evidence>
<dbReference type="Pfam" id="PF14759">
    <property type="entry name" value="Reductase_C"/>
    <property type="match status" value="1"/>
</dbReference>
<keyword evidence="2" id="KW-0285">Flavoprotein</keyword>
<protein>
    <submittedName>
        <fullName evidence="7">FAD-dependent oxidoreductase</fullName>
    </submittedName>
</protein>
<gene>
    <name evidence="7" type="ORF">GCM10023350_08560</name>
</gene>
<keyword evidence="4" id="KW-0560">Oxidoreductase</keyword>
<accession>A0ABP8YH22</accession>
<evidence type="ECO:0000256" key="1">
    <source>
        <dbReference type="ARBA" id="ARBA00001974"/>
    </source>
</evidence>
<keyword evidence="8" id="KW-1185">Reference proteome</keyword>
<dbReference type="InterPro" id="IPR036188">
    <property type="entry name" value="FAD/NAD-bd_sf"/>
</dbReference>
<dbReference type="Gene3D" id="3.50.50.60">
    <property type="entry name" value="FAD/NAD(P)-binding domain"/>
    <property type="match status" value="2"/>
</dbReference>
<keyword evidence="3" id="KW-0274">FAD</keyword>
<dbReference type="InterPro" id="IPR050446">
    <property type="entry name" value="FAD-oxidoreductase/Apoptosis"/>
</dbReference>
<sequence>MSGTLVVGGSIGGVRTVQQLRRLGYDRPVTLVEAEPHAPYDRPPLSKEVLHDETWTVPTLLDAEAAADLDVELLLGSAAVTADLEARRVTLAHGRELAYDSLVVATGARARRSPWADQPRVHELRTWDDARVLRNVLDTAGSVLVIGAGFIGAEVAAAAHHRGLRIDLVDVAPVPMSRHLGDEVGALFVDLHRRHGVSAHFGTGVEVLESPEDAVTVRLGDGTVLTADAAVVGLGTELNTDWLLGSGLTVDDGLVCDAFCQAAPGVFAVGDVSRWWHPGLGRLVRTEHWTNAVEQAAVVAHNIARPDEQKEHCPVGYVWSNQYDWKVQIAGRPGDGIHHELVAGRDDDQFAALYVGADARLCGVLTVNWPAASVRGRKALASPTDLETAREVLFPVRSTPAVGARGTEPG</sequence>
<dbReference type="InterPro" id="IPR028202">
    <property type="entry name" value="Reductase_C"/>
</dbReference>
<dbReference type="InterPro" id="IPR016156">
    <property type="entry name" value="FAD/NAD-linked_Rdtase_dimer_sf"/>
</dbReference>
<comment type="caution">
    <text evidence="7">The sequence shown here is derived from an EMBL/GenBank/DDBJ whole genome shotgun (WGS) entry which is preliminary data.</text>
</comment>
<dbReference type="RefSeq" id="WP_345525351.1">
    <property type="nucleotide sequence ID" value="NZ_BAABKN010000005.1"/>
</dbReference>
<name>A0ABP8YH22_9ACTN</name>
<dbReference type="EMBL" id="BAABKN010000005">
    <property type="protein sequence ID" value="GAA4727811.1"/>
    <property type="molecule type" value="Genomic_DNA"/>
</dbReference>
<dbReference type="Pfam" id="PF07992">
    <property type="entry name" value="Pyr_redox_2"/>
    <property type="match status" value="1"/>
</dbReference>
<dbReference type="PANTHER" id="PTHR43557">
    <property type="entry name" value="APOPTOSIS-INDUCING FACTOR 1"/>
    <property type="match status" value="1"/>
</dbReference>
<reference evidence="8" key="1">
    <citation type="journal article" date="2019" name="Int. J. Syst. Evol. Microbiol.">
        <title>The Global Catalogue of Microorganisms (GCM) 10K type strain sequencing project: providing services to taxonomists for standard genome sequencing and annotation.</title>
        <authorList>
            <consortium name="The Broad Institute Genomics Platform"/>
            <consortium name="The Broad Institute Genome Sequencing Center for Infectious Disease"/>
            <person name="Wu L."/>
            <person name="Ma J."/>
        </authorList>
    </citation>
    <scope>NUCLEOTIDE SEQUENCE [LARGE SCALE GENOMIC DNA]</scope>
    <source>
        <strain evidence="8">JCM 18532</strain>
    </source>
</reference>
<evidence type="ECO:0000313" key="8">
    <source>
        <dbReference type="Proteomes" id="UP001499882"/>
    </source>
</evidence>
<dbReference type="Gene3D" id="3.30.390.30">
    <property type="match status" value="1"/>
</dbReference>
<organism evidence="7 8">
    <name type="scientific">Nocardioides endophyticus</name>
    <dbReference type="NCBI Taxonomy" id="1353775"/>
    <lineage>
        <taxon>Bacteria</taxon>
        <taxon>Bacillati</taxon>
        <taxon>Actinomycetota</taxon>
        <taxon>Actinomycetes</taxon>
        <taxon>Propionibacteriales</taxon>
        <taxon>Nocardioidaceae</taxon>
        <taxon>Nocardioides</taxon>
    </lineage>
</organism>
<comment type="cofactor">
    <cofactor evidence="1">
        <name>FAD</name>
        <dbReference type="ChEBI" id="CHEBI:57692"/>
    </cofactor>
</comment>
<evidence type="ECO:0000259" key="5">
    <source>
        <dbReference type="Pfam" id="PF07992"/>
    </source>
</evidence>